<evidence type="ECO:0000313" key="7">
    <source>
        <dbReference type="Proteomes" id="UP000677913"/>
    </source>
</evidence>
<dbReference type="PANTHER" id="PTHR44307:SF2">
    <property type="entry name" value="PHOSPHOETHANOLAMINE METHYLTRANSFERASE ISOFORM X1"/>
    <property type="match status" value="1"/>
</dbReference>
<dbReference type="PANTHER" id="PTHR44307">
    <property type="entry name" value="PHOSPHOETHANOLAMINE METHYLTRANSFERASE"/>
    <property type="match status" value="1"/>
</dbReference>
<keyword evidence="2 6" id="KW-0489">Methyltransferase</keyword>
<dbReference type="CDD" id="cd02440">
    <property type="entry name" value="AdoMet_MTases"/>
    <property type="match status" value="1"/>
</dbReference>
<keyword evidence="7" id="KW-1185">Reference proteome</keyword>
<evidence type="ECO:0000256" key="2">
    <source>
        <dbReference type="ARBA" id="ARBA00022603"/>
    </source>
</evidence>
<dbReference type="EMBL" id="JAGSXH010000268">
    <property type="protein sequence ID" value="MBS2967032.1"/>
    <property type="molecule type" value="Genomic_DNA"/>
</dbReference>
<keyword evidence="3" id="KW-0808">Transferase</keyword>
<comment type="caution">
    <text evidence="6">The sequence shown here is derived from an EMBL/GenBank/DDBJ whole genome shotgun (WGS) entry which is preliminary data.</text>
</comment>
<organism evidence="6 7">
    <name type="scientific">Actinocrinis puniceicyclus</name>
    <dbReference type="NCBI Taxonomy" id="977794"/>
    <lineage>
        <taxon>Bacteria</taxon>
        <taxon>Bacillati</taxon>
        <taxon>Actinomycetota</taxon>
        <taxon>Actinomycetes</taxon>
        <taxon>Catenulisporales</taxon>
        <taxon>Actinospicaceae</taxon>
        <taxon>Actinocrinis</taxon>
    </lineage>
</organism>
<accession>A0A8J7WV44</accession>
<dbReference type="RefSeq" id="WP_211472672.1">
    <property type="nucleotide sequence ID" value="NZ_JAGSXH010000268.1"/>
</dbReference>
<dbReference type="Proteomes" id="UP000677913">
    <property type="component" value="Unassembled WGS sequence"/>
</dbReference>
<evidence type="ECO:0000256" key="4">
    <source>
        <dbReference type="ARBA" id="ARBA00025707"/>
    </source>
</evidence>
<evidence type="ECO:0000256" key="1">
    <source>
        <dbReference type="ARBA" id="ARBA00005189"/>
    </source>
</evidence>
<evidence type="ECO:0000259" key="5">
    <source>
        <dbReference type="Pfam" id="PF08241"/>
    </source>
</evidence>
<evidence type="ECO:0000256" key="3">
    <source>
        <dbReference type="ARBA" id="ARBA00022679"/>
    </source>
</evidence>
<gene>
    <name evidence="6" type="ORF">KGA66_28625</name>
</gene>
<feature type="domain" description="Methyltransferase type 11" evidence="5">
    <location>
        <begin position="62"/>
        <end position="166"/>
    </location>
</feature>
<dbReference type="Pfam" id="PF08241">
    <property type="entry name" value="Methyltransf_11"/>
    <property type="match status" value="1"/>
</dbReference>
<dbReference type="GO" id="GO:0008757">
    <property type="term" value="F:S-adenosylmethionine-dependent methyltransferase activity"/>
    <property type="evidence" value="ECO:0007669"/>
    <property type="project" value="InterPro"/>
</dbReference>
<dbReference type="GO" id="GO:0032259">
    <property type="term" value="P:methylation"/>
    <property type="evidence" value="ECO:0007669"/>
    <property type="project" value="UniProtKB-KW"/>
</dbReference>
<dbReference type="Gene3D" id="3.40.50.150">
    <property type="entry name" value="Vaccinia Virus protein VP39"/>
    <property type="match status" value="1"/>
</dbReference>
<name>A0A8J7WV44_9ACTN</name>
<proteinExistence type="predicted"/>
<dbReference type="InterPro" id="IPR029063">
    <property type="entry name" value="SAM-dependent_MTases_sf"/>
</dbReference>
<comment type="pathway">
    <text evidence="4">Phospholipid metabolism.</text>
</comment>
<dbReference type="AlphaFoldDB" id="A0A8J7WV44"/>
<reference evidence="6" key="1">
    <citation type="submission" date="2021-04" db="EMBL/GenBank/DDBJ databases">
        <title>Genome based classification of Actinospica acidithermotolerans sp. nov., an actinobacterium isolated from an Indonesian hot spring.</title>
        <authorList>
            <person name="Kusuma A.B."/>
            <person name="Putra K.E."/>
            <person name="Nafisah S."/>
            <person name="Loh J."/>
            <person name="Nouioui I."/>
            <person name="Goodfellow M."/>
        </authorList>
    </citation>
    <scope>NUCLEOTIDE SEQUENCE</scope>
    <source>
        <strain evidence="6">DSM 45618</strain>
    </source>
</reference>
<evidence type="ECO:0000313" key="6">
    <source>
        <dbReference type="EMBL" id="MBS2967032.1"/>
    </source>
</evidence>
<protein>
    <submittedName>
        <fullName evidence="6">Methyltransferase domain-containing protein</fullName>
    </submittedName>
</protein>
<comment type="pathway">
    <text evidence="1">Lipid metabolism.</text>
</comment>
<sequence length="261" mass="28748">MDLEPFDVFHTAAAGRGLSSRLYAEAFGDEYPVEVDPSSSCTWSVLGEMVKRLRLRPDDLLVDLGCGRGGTGLWLARAFSARLVGVDISPRAVELATERIPEFFPDAGCAGRSRVRFQVGTFCATGLPDRCAAGVVSMDALPFAQDRAAALRELRRILRPGARAVFTGGRNLPGHPKFVPGRPTWQEHLEAAGLELEAKVDRPEERGLWDRLNDLWESHEQQLRREDGGQATDAKLAEARNHRPGRPYRITSIFTVRAAGD</sequence>
<dbReference type="InterPro" id="IPR013216">
    <property type="entry name" value="Methyltransf_11"/>
</dbReference>
<dbReference type="SUPFAM" id="SSF53335">
    <property type="entry name" value="S-adenosyl-L-methionine-dependent methyltransferases"/>
    <property type="match status" value="1"/>
</dbReference>